<reference evidence="1 2" key="1">
    <citation type="journal article" date="2020" name="Nature">
        <title>Isolation of an archaeon at the prokaryote-eukaryote interface.</title>
        <authorList>
            <person name="Imachi H."/>
            <person name="Nobu M.K."/>
            <person name="Nakahara N."/>
            <person name="Morono Y."/>
            <person name="Ogawara M."/>
            <person name="Takaki Y."/>
            <person name="Takano Y."/>
            <person name="Uematsu K."/>
            <person name="Ikuta T."/>
            <person name="Ito M."/>
            <person name="Matsui Y."/>
            <person name="Miyazaki M."/>
            <person name="Murata K."/>
            <person name="Saito Y."/>
            <person name="Sakai S."/>
            <person name="Song C."/>
            <person name="Tasumi E."/>
            <person name="Yamanaka Y."/>
            <person name="Yamaguchi T."/>
            <person name="Kamagata Y."/>
            <person name="Tamaki H."/>
            <person name="Takai K."/>
        </authorList>
    </citation>
    <scope>NUCLEOTIDE SEQUENCE [LARGE SCALE GENOMIC DNA]</scope>
    <source>
        <strain evidence="1 2">MK-D1</strain>
    </source>
</reference>
<dbReference type="InterPro" id="IPR036388">
    <property type="entry name" value="WH-like_DNA-bd_sf"/>
</dbReference>
<proteinExistence type="predicted"/>
<dbReference type="AlphaFoldDB" id="A0A5B9D6D0"/>
<keyword evidence="2" id="KW-1185">Reference proteome</keyword>
<accession>A0A5B9D6D0</accession>
<dbReference type="EMBL" id="CP042905">
    <property type="protein sequence ID" value="QEE14553.1"/>
    <property type="molecule type" value="Genomic_DNA"/>
</dbReference>
<sequence>MQDNQNKQDNLSNEEKFILKTIKESGENGKSISYKNLQDLCADEFEGVRLILKKLKGKNLVDFDGIIPGFSSVIILVS</sequence>
<gene>
    <name evidence="1" type="ORF">DSAG12_00366</name>
</gene>
<dbReference type="Gene3D" id="1.10.10.10">
    <property type="entry name" value="Winged helix-like DNA-binding domain superfamily/Winged helix DNA-binding domain"/>
    <property type="match status" value="1"/>
</dbReference>
<dbReference type="KEGG" id="psyt:DSAG12_00366"/>
<dbReference type="GeneID" id="41328368"/>
<organism evidence="1 2">
    <name type="scientific">Promethearchaeum syntrophicum</name>
    <dbReference type="NCBI Taxonomy" id="2594042"/>
    <lineage>
        <taxon>Archaea</taxon>
        <taxon>Promethearchaeati</taxon>
        <taxon>Promethearchaeota</taxon>
        <taxon>Promethearchaeia</taxon>
        <taxon>Promethearchaeales</taxon>
        <taxon>Promethearchaeaceae</taxon>
        <taxon>Promethearchaeum</taxon>
    </lineage>
</organism>
<evidence type="ECO:0000313" key="1">
    <source>
        <dbReference type="EMBL" id="QEE14553.1"/>
    </source>
</evidence>
<protein>
    <submittedName>
        <fullName evidence="1">Uncharacterized protein</fullName>
    </submittedName>
</protein>
<evidence type="ECO:0000313" key="2">
    <source>
        <dbReference type="Proteomes" id="UP000321408"/>
    </source>
</evidence>
<dbReference type="RefSeq" id="WP_147661503.1">
    <property type="nucleotide sequence ID" value="NZ_CP042905.2"/>
</dbReference>
<name>A0A5B9D6D0_9ARCH</name>
<dbReference type="Proteomes" id="UP000321408">
    <property type="component" value="Chromosome"/>
</dbReference>
<reference evidence="1 2" key="2">
    <citation type="journal article" date="2024" name="Int. J. Syst. Evol. Microbiol.">
        <title>Promethearchaeum syntrophicum gen. nov., sp. nov., an anaerobic, obligately syntrophic archaeon, the first isolate of the lineage 'Asgard' archaea, and proposal of the new archaeal phylum Promethearchaeota phyl. nov. and kingdom Promethearchaeati regn. nov.</title>
        <authorList>
            <person name="Imachi H."/>
            <person name="Nobu M.K."/>
            <person name="Kato S."/>
            <person name="Takaki Y."/>
            <person name="Miyazaki M."/>
            <person name="Miyata M."/>
            <person name="Ogawara M."/>
            <person name="Saito Y."/>
            <person name="Sakai S."/>
            <person name="Tahara Y.O."/>
            <person name="Takano Y."/>
            <person name="Tasumi E."/>
            <person name="Uematsu K."/>
            <person name="Yoshimura T."/>
            <person name="Itoh T."/>
            <person name="Ohkuma M."/>
            <person name="Takai K."/>
        </authorList>
    </citation>
    <scope>NUCLEOTIDE SEQUENCE [LARGE SCALE GENOMIC DNA]</scope>
    <source>
        <strain evidence="1 2">MK-D1</strain>
    </source>
</reference>